<dbReference type="AlphaFoldDB" id="A0A2Z4Y7L2"/>
<organism evidence="2 3">
    <name type="scientific">Sumerlaea chitinivorans</name>
    <dbReference type="NCBI Taxonomy" id="2250252"/>
    <lineage>
        <taxon>Bacteria</taxon>
        <taxon>Candidatus Sumerlaeota</taxon>
        <taxon>Candidatus Sumerlaeia</taxon>
        <taxon>Candidatus Sumerlaeales</taxon>
        <taxon>Candidatus Sumerlaeaceae</taxon>
        <taxon>Candidatus Sumerlaea</taxon>
    </lineage>
</organism>
<evidence type="ECO:0000259" key="1">
    <source>
        <dbReference type="Pfam" id="PF16373"/>
    </source>
</evidence>
<dbReference type="EMBL" id="CP030759">
    <property type="protein sequence ID" value="AXA37247.1"/>
    <property type="molecule type" value="Genomic_DNA"/>
</dbReference>
<reference evidence="2 3" key="1">
    <citation type="submission" date="2018-05" db="EMBL/GenBank/DDBJ databases">
        <title>A metagenomic window into the 2 km-deep terrestrial subsurface aquifer revealed taxonomically and functionally diverse microbial community comprising novel uncultured bacterial lineages.</title>
        <authorList>
            <person name="Kadnikov V.V."/>
            <person name="Mardanov A.V."/>
            <person name="Beletsky A.V."/>
            <person name="Banks D."/>
            <person name="Pimenov N.V."/>
            <person name="Frank Y.A."/>
            <person name="Karnachuk O.V."/>
            <person name="Ravin N.V."/>
        </authorList>
    </citation>
    <scope>NUCLEOTIDE SEQUENCE [LARGE SCALE GENOMIC DNA]</scope>
    <source>
        <strain evidence="2">BY</strain>
    </source>
</reference>
<dbReference type="Pfam" id="PF16373">
    <property type="entry name" value="DUF4985"/>
    <property type="match status" value="1"/>
</dbReference>
<sequence length="566" mass="62359">MFSGCAGGAKFATGHLSQTLPKTTLVICLLLVALFWEPLLGFGARTRRDSTSRGRTAESIHKTRCHPYPLKILWLDNESSTALLDSRQKVALFLEKARDAGFNVVVPDVKNYMGFGFYRSSILPRASSVGGAPYPKDFDFLAAVVEEALARGLHVHAGINLFSEGGKGLLPSQRVGPIYEHPEWQTVLYDRWAQLSFSTGLTTRTLAVNSRGSSGISVYTPRTGEQLTSAVLLPRLPASVCVVTQGRVTSVLADDQVSTHGIAIPTDGYVVLAEDPLAGALLCAVPLSTTATLESVALRVPSADYPAGMLVYTNPARADVQKRNLAVIEEILKQYPVEGVVLDRGRFDNFKADFSDESLAEFAKSLERKSVKPEEIYDPADPLTGTPRREGPLFAQWLTWRARVIQNFMEQANATVRKYPNRCFGDYVGGWYESYWEVGANWAIPDFDPQRNFPTLPADYRRTAYAHLLDYLSPGLYYRKVLGPAGEKPTVESGLELVRRVTGGRVQLAPGIYPPIHATPEDVEAAVRLCIQRTGGVMVFSHTTLENKKLWDVVRRALDAVPQLLE</sequence>
<dbReference type="PANTHER" id="PTHR43405:SF1">
    <property type="entry name" value="GLYCOSYL HYDROLASE DIGH"/>
    <property type="match status" value="1"/>
</dbReference>
<dbReference type="InterPro" id="IPR032280">
    <property type="entry name" value="DUF4985"/>
</dbReference>
<evidence type="ECO:0000313" key="2">
    <source>
        <dbReference type="EMBL" id="AXA37247.1"/>
    </source>
</evidence>
<gene>
    <name evidence="2" type="ORF">BRCON_2490</name>
</gene>
<protein>
    <submittedName>
        <fullName evidence="2">S-layer related protein, sialic acid-specific 9-O-acetylesterase</fullName>
    </submittedName>
</protein>
<accession>A0A2Z4Y7L2</accession>
<feature type="domain" description="DUF4985" evidence="1">
    <location>
        <begin position="452"/>
        <end position="555"/>
    </location>
</feature>
<proteinExistence type="predicted"/>
<dbReference type="InterPro" id="IPR052177">
    <property type="entry name" value="Divisome_Glycosyl_Hydrolase"/>
</dbReference>
<dbReference type="KEGG" id="schv:BRCON_2490"/>
<evidence type="ECO:0000313" key="3">
    <source>
        <dbReference type="Proteomes" id="UP000262583"/>
    </source>
</evidence>
<name>A0A2Z4Y7L2_SUMC1</name>
<dbReference type="PANTHER" id="PTHR43405">
    <property type="entry name" value="GLYCOSYL HYDROLASE DIGH"/>
    <property type="match status" value="1"/>
</dbReference>
<dbReference type="Proteomes" id="UP000262583">
    <property type="component" value="Chromosome"/>
</dbReference>
<dbReference type="Gene3D" id="3.20.20.80">
    <property type="entry name" value="Glycosidases"/>
    <property type="match status" value="2"/>
</dbReference>